<keyword evidence="5" id="KW-0479">Metal-binding</keyword>
<evidence type="ECO:0000256" key="10">
    <source>
        <dbReference type="ARBA" id="ARBA00022908"/>
    </source>
</evidence>
<evidence type="ECO:0000256" key="12">
    <source>
        <dbReference type="ARBA" id="ARBA00022932"/>
    </source>
</evidence>
<dbReference type="InterPro" id="IPR036397">
    <property type="entry name" value="RNaseH_sf"/>
</dbReference>
<keyword evidence="9" id="KW-0460">Magnesium</keyword>
<comment type="caution">
    <text evidence="18">The sequence shown here is derived from an EMBL/GenBank/DDBJ whole genome shotgun (WGS) entry which is preliminary data.</text>
</comment>
<keyword evidence="1" id="KW-0645">Protease</keyword>
<keyword evidence="10" id="KW-0229">DNA integration</keyword>
<dbReference type="SUPFAM" id="SSF47473">
    <property type="entry name" value="EF-hand"/>
    <property type="match status" value="1"/>
</dbReference>
<dbReference type="Pfam" id="PF17921">
    <property type="entry name" value="Integrase_H2C2"/>
    <property type="match status" value="1"/>
</dbReference>
<dbReference type="Gene3D" id="3.30.420.10">
    <property type="entry name" value="Ribonuclease H-like superfamily/Ribonuclease H"/>
    <property type="match status" value="1"/>
</dbReference>
<keyword evidence="4" id="KW-0540">Nuclease</keyword>
<evidence type="ECO:0000256" key="13">
    <source>
        <dbReference type="ARBA" id="ARBA00023125"/>
    </source>
</evidence>
<reference evidence="18" key="1">
    <citation type="journal article" date="2019" name="Sci. Rep.">
        <title>Draft genome of Tanacetum cinerariifolium, the natural source of mosquito coil.</title>
        <authorList>
            <person name="Yamashiro T."/>
            <person name="Shiraishi A."/>
            <person name="Satake H."/>
            <person name="Nakayama K."/>
        </authorList>
    </citation>
    <scope>NUCLEOTIDE SEQUENCE</scope>
</reference>
<evidence type="ECO:0000256" key="14">
    <source>
        <dbReference type="ARBA" id="ARBA00023172"/>
    </source>
</evidence>
<dbReference type="InterPro" id="IPR002048">
    <property type="entry name" value="EF_hand_dom"/>
</dbReference>
<dbReference type="InterPro" id="IPR012337">
    <property type="entry name" value="RNaseH-like_sf"/>
</dbReference>
<name>A0A6L2JIS4_TANCI</name>
<evidence type="ECO:0000256" key="4">
    <source>
        <dbReference type="ARBA" id="ARBA00022722"/>
    </source>
</evidence>
<keyword evidence="6" id="KW-0064">Aspartyl protease</keyword>
<dbReference type="InterPro" id="IPR005162">
    <property type="entry name" value="Retrotrans_gag_dom"/>
</dbReference>
<dbReference type="SUPFAM" id="SSF56672">
    <property type="entry name" value="DNA/RNA polymerases"/>
    <property type="match status" value="1"/>
</dbReference>
<dbReference type="InterPro" id="IPR041588">
    <property type="entry name" value="Integrase_H2C2"/>
</dbReference>
<dbReference type="InterPro" id="IPR011992">
    <property type="entry name" value="EF-hand-dom_pair"/>
</dbReference>
<evidence type="ECO:0000313" key="18">
    <source>
        <dbReference type="EMBL" id="GEU36572.1"/>
    </source>
</evidence>
<organism evidence="18">
    <name type="scientific">Tanacetum cinerariifolium</name>
    <name type="common">Dalmatian daisy</name>
    <name type="synonym">Chrysanthemum cinerariifolium</name>
    <dbReference type="NCBI Taxonomy" id="118510"/>
    <lineage>
        <taxon>Eukaryota</taxon>
        <taxon>Viridiplantae</taxon>
        <taxon>Streptophyta</taxon>
        <taxon>Embryophyta</taxon>
        <taxon>Tracheophyta</taxon>
        <taxon>Spermatophyta</taxon>
        <taxon>Magnoliopsida</taxon>
        <taxon>eudicotyledons</taxon>
        <taxon>Gunneridae</taxon>
        <taxon>Pentapetalae</taxon>
        <taxon>asterids</taxon>
        <taxon>campanulids</taxon>
        <taxon>Asterales</taxon>
        <taxon>Asteraceae</taxon>
        <taxon>Asteroideae</taxon>
        <taxon>Anthemideae</taxon>
        <taxon>Anthemidinae</taxon>
        <taxon>Tanacetum</taxon>
    </lineage>
</organism>
<dbReference type="CDD" id="cd00303">
    <property type="entry name" value="retropepsin_like"/>
    <property type="match status" value="1"/>
</dbReference>
<dbReference type="Gene3D" id="1.10.238.10">
    <property type="entry name" value="EF-hand"/>
    <property type="match status" value="1"/>
</dbReference>
<keyword evidence="13" id="KW-0238">DNA-binding</keyword>
<dbReference type="InterPro" id="IPR056924">
    <property type="entry name" value="SH3_Tf2-1"/>
</dbReference>
<evidence type="ECO:0000256" key="11">
    <source>
        <dbReference type="ARBA" id="ARBA00022918"/>
    </source>
</evidence>
<evidence type="ECO:0000256" key="6">
    <source>
        <dbReference type="ARBA" id="ARBA00022750"/>
    </source>
</evidence>
<feature type="region of interest" description="Disordered" evidence="15">
    <location>
        <begin position="1340"/>
        <end position="1359"/>
    </location>
</feature>
<dbReference type="InterPro" id="IPR001584">
    <property type="entry name" value="Integrase_cat-core"/>
</dbReference>
<evidence type="ECO:0000259" key="17">
    <source>
        <dbReference type="PROSITE" id="PS50994"/>
    </source>
</evidence>
<dbReference type="PANTHER" id="PTHR37984:SF5">
    <property type="entry name" value="PROTEIN NYNRIN-LIKE"/>
    <property type="match status" value="1"/>
</dbReference>
<dbReference type="InterPro" id="IPR043502">
    <property type="entry name" value="DNA/RNA_pol_sf"/>
</dbReference>
<dbReference type="CDD" id="cd09274">
    <property type="entry name" value="RNase_HI_RT_Ty3"/>
    <property type="match status" value="1"/>
</dbReference>
<keyword evidence="2" id="KW-0808">Transferase</keyword>
<dbReference type="CDD" id="cd01647">
    <property type="entry name" value="RT_LTR"/>
    <property type="match status" value="1"/>
</dbReference>
<dbReference type="InterPro" id="IPR000477">
    <property type="entry name" value="RT_dom"/>
</dbReference>
<dbReference type="InterPro" id="IPR041373">
    <property type="entry name" value="RT_RNaseH"/>
</dbReference>
<protein>
    <submittedName>
        <fullName evidence="18">Putative reverse transcriptase domain-containing protein</fullName>
    </submittedName>
</protein>
<evidence type="ECO:0000259" key="16">
    <source>
        <dbReference type="PROSITE" id="PS50222"/>
    </source>
</evidence>
<dbReference type="Pfam" id="PF24626">
    <property type="entry name" value="SH3_Tf2-1"/>
    <property type="match status" value="1"/>
</dbReference>
<evidence type="ECO:0000256" key="8">
    <source>
        <dbReference type="ARBA" id="ARBA00022801"/>
    </source>
</evidence>
<dbReference type="GO" id="GO:0015074">
    <property type="term" value="P:DNA integration"/>
    <property type="evidence" value="ECO:0007669"/>
    <property type="project" value="UniProtKB-KW"/>
</dbReference>
<feature type="domain" description="Integrase catalytic" evidence="17">
    <location>
        <begin position="802"/>
        <end position="972"/>
    </location>
</feature>
<dbReference type="GO" id="GO:0004519">
    <property type="term" value="F:endonuclease activity"/>
    <property type="evidence" value="ECO:0007669"/>
    <property type="project" value="UniProtKB-KW"/>
</dbReference>
<keyword evidence="7" id="KW-0255">Endonuclease</keyword>
<dbReference type="PROSITE" id="PS50994">
    <property type="entry name" value="INTEGRASE"/>
    <property type="match status" value="1"/>
</dbReference>
<keyword evidence="8" id="KW-0378">Hydrolase</keyword>
<keyword evidence="3" id="KW-0548">Nucleotidyltransferase</keyword>
<evidence type="ECO:0000256" key="9">
    <source>
        <dbReference type="ARBA" id="ARBA00022842"/>
    </source>
</evidence>
<feature type="domain" description="EF-hand" evidence="16">
    <location>
        <begin position="1521"/>
        <end position="1556"/>
    </location>
</feature>
<dbReference type="Pfam" id="PF00078">
    <property type="entry name" value="RVT_1"/>
    <property type="match status" value="1"/>
</dbReference>
<feature type="region of interest" description="Disordered" evidence="15">
    <location>
        <begin position="26"/>
        <end position="47"/>
    </location>
</feature>
<feature type="compositionally biased region" description="Polar residues" evidence="15">
    <location>
        <begin position="31"/>
        <end position="47"/>
    </location>
</feature>
<dbReference type="PANTHER" id="PTHR37984">
    <property type="entry name" value="PROTEIN CBG26694"/>
    <property type="match status" value="1"/>
</dbReference>
<gene>
    <name evidence="18" type="ORF">Tci_008550</name>
</gene>
<dbReference type="Gene3D" id="3.10.10.10">
    <property type="entry name" value="HIV Type 1 Reverse Transcriptase, subunit A, domain 1"/>
    <property type="match status" value="1"/>
</dbReference>
<evidence type="ECO:0000256" key="1">
    <source>
        <dbReference type="ARBA" id="ARBA00022670"/>
    </source>
</evidence>
<feature type="domain" description="EF-hand" evidence="16">
    <location>
        <begin position="1457"/>
        <end position="1492"/>
    </location>
</feature>
<dbReference type="GO" id="GO:0003677">
    <property type="term" value="F:DNA binding"/>
    <property type="evidence" value="ECO:0007669"/>
    <property type="project" value="UniProtKB-KW"/>
</dbReference>
<dbReference type="GO" id="GO:0005509">
    <property type="term" value="F:calcium ion binding"/>
    <property type="evidence" value="ECO:0007669"/>
    <property type="project" value="InterPro"/>
</dbReference>
<proteinExistence type="predicted"/>
<dbReference type="Pfam" id="PF08284">
    <property type="entry name" value="RVP_2"/>
    <property type="match status" value="1"/>
</dbReference>
<dbReference type="Gene3D" id="3.30.70.270">
    <property type="match status" value="2"/>
</dbReference>
<dbReference type="GO" id="GO:0006310">
    <property type="term" value="P:DNA recombination"/>
    <property type="evidence" value="ECO:0007669"/>
    <property type="project" value="UniProtKB-KW"/>
</dbReference>
<evidence type="ECO:0000256" key="5">
    <source>
        <dbReference type="ARBA" id="ARBA00022723"/>
    </source>
</evidence>
<dbReference type="InterPro" id="IPR050951">
    <property type="entry name" value="Retrovirus_Pol_polyprotein"/>
</dbReference>
<dbReference type="Pfam" id="PF17917">
    <property type="entry name" value="RT_RNaseH"/>
    <property type="match status" value="1"/>
</dbReference>
<keyword evidence="12" id="KW-0239">DNA-directed DNA polymerase</keyword>
<dbReference type="InterPro" id="IPR043128">
    <property type="entry name" value="Rev_trsase/Diguanyl_cyclase"/>
</dbReference>
<feature type="compositionally biased region" description="Low complexity" evidence="15">
    <location>
        <begin position="1386"/>
        <end position="1399"/>
    </location>
</feature>
<dbReference type="Gene3D" id="1.10.340.70">
    <property type="match status" value="1"/>
</dbReference>
<keyword evidence="11 18" id="KW-0695">RNA-directed DNA polymerase</keyword>
<dbReference type="GO" id="GO:0004190">
    <property type="term" value="F:aspartic-type endopeptidase activity"/>
    <property type="evidence" value="ECO:0007669"/>
    <property type="project" value="UniProtKB-KW"/>
</dbReference>
<dbReference type="PROSITE" id="PS50222">
    <property type="entry name" value="EF_HAND_2"/>
    <property type="match status" value="2"/>
</dbReference>
<dbReference type="Pfam" id="PF03732">
    <property type="entry name" value="Retrotrans_gag"/>
    <property type="match status" value="1"/>
</dbReference>
<evidence type="ECO:0000256" key="15">
    <source>
        <dbReference type="SAM" id="MobiDB-lite"/>
    </source>
</evidence>
<dbReference type="GO" id="GO:0003964">
    <property type="term" value="F:RNA-directed DNA polymerase activity"/>
    <property type="evidence" value="ECO:0007669"/>
    <property type="project" value="UniProtKB-KW"/>
</dbReference>
<dbReference type="EMBL" id="BKCJ010000825">
    <property type="protein sequence ID" value="GEU36572.1"/>
    <property type="molecule type" value="Genomic_DNA"/>
</dbReference>
<dbReference type="GO" id="GO:0006508">
    <property type="term" value="P:proteolysis"/>
    <property type="evidence" value="ECO:0007669"/>
    <property type="project" value="UniProtKB-KW"/>
</dbReference>
<accession>A0A6L2JIS4</accession>
<dbReference type="GO" id="GO:0003887">
    <property type="term" value="F:DNA-directed DNA polymerase activity"/>
    <property type="evidence" value="ECO:0007669"/>
    <property type="project" value="UniProtKB-KW"/>
</dbReference>
<dbReference type="SUPFAM" id="SSF53098">
    <property type="entry name" value="Ribonuclease H-like"/>
    <property type="match status" value="1"/>
</dbReference>
<evidence type="ECO:0000256" key="3">
    <source>
        <dbReference type="ARBA" id="ARBA00022695"/>
    </source>
</evidence>
<sequence length="1605" mass="183805">MPPRRLKKKYVKRLVEKRVAKAIEEYEKTRANPSNDGGSGTTNAGRTVNVQGCSHKTFMNGKPHSFKGTGGVYFRGRALTWWNGNVHTLGLVNANRIPWTEFKTMMTMEYCPATEIQRMGQELWTLTLKGDDIEAYNNRFHELALMCPELVSTENKKVERYIRGFPERIKRNITSSKPTTLHDAINMARELNPNVVTGTFLLNNHYACILFDSGAEKSFVSSVFTPFIDITLATLNTSYEVALANGKVIVRIPLLNGEILEVQGERPKKDPGSLACIKADEKKLDDIRVVRDFPDVFPDDLSGLPPVRGIEFRIDLILDALPVVKSPYQLAPSEMELNKLTIKNHYPLPRIDDLFDQLQGVCCFYKIDLRSRYHQLRVREEDILKTVFRTRYGHFEFTVMPFGLTNTPTIFMDLMNRVYKLYLDKFVIVFIDDILIYSKLEEEYEVHLKMILDLLKEEKLYAKFSKCGFWLKEVQFLGHVVSRDGIHVDSRLAGYYRRFIENFSKITKPLTLLTQKNNTYVWGDKQNEAFHILKEKLCNAPVLALLDGPNDFVVYCDESKQGFGCVLMQRGKVIAYASRLLKTHEKNYTTHDLELGAVVFALKIWRHYLYGTKSVIYTDHKSLPCIFYQKELNMRQRRWIELLINYECEIKYHPGKANVVADAFSRKERLKPRRVRAMSITIHSGLKTKILEAQGEASKDQKAPAEWLRGLETQFKRRDDDGTYFFDRIWIPSVGGVRKLIMDEAHTSRYSVHSSADKMYYDLKDLYWWPGMKRDIVEYVSRCLTCAKIKAEHQKPSGLLQQPEIPEWKWEKITMDLVTKLPKSSSGYDAIWVIIGRLTKSAHFLPIHEDYKTEKLARIYINEIVARHGVPMSIISDRDGRFASHLWQALQEALGTRLDMSTAYHPQTDGQSERTIQTLEDMLRACVMDFSGSWDTHLPLVEFFIITVTTRVLIRDRVLLKVSPWKGVVRFGKKEKLAPRYVGPFEIVECARPVAYRLKLPQELSCIHDMFHVSNLKKCLAEPDVQVPMEEIEIDEKLSSVEEPIEIVERDVKKLKWRKIPLVKVRWNSRQGDEYTWERKDQFRQKYPHLFSKPVPSSSIDVTCDGSPKVSNSSPLVSPSTTINMPRELYNIDVAATFGVPLTTVGDLHKFINDIEVCKHDELLSGITNDDRMETIDALGTICNSIQVDNNNVDVIPCKVSHVDSINLNVDESTLPSDTIVQFVDINTKSTSYVRAAGASAKDQPKVNFNFRTLVADPVFDGVNISIPCKVVEKGRCSFARCLIEVNLDADLVDVLTIGIPSLSRDGFTKETIRVEYEWRPHRCDMCKIFGHVHDHCPKKVKKRNGKSKSTNGGQFVGPSVKQNVRYKLKVTTSAPKKGVTNVGNTSQSSSMLKTTSNSSKKDNLSMSNSFSALNDEEENVENAYDESANLIQTQKLVEVHLSRLLLEHCNHLFSQHEIVSLYQRFCQLDRTAKGFISADEFLSVPEFAMNPLSQRLLKMVDGLNFKDFVIFLSAFNPKATMPQKIELIFKVYDSDYNGKVTFDDIMEILRDLSGSFMSDKQREEVLIKVMQEAGYSKDSSLLLDDFVKILDHPGLKMEVEVPVD</sequence>
<feature type="region of interest" description="Disordered" evidence="15">
    <location>
        <begin position="1378"/>
        <end position="1408"/>
    </location>
</feature>
<keyword evidence="14" id="KW-0233">DNA recombination</keyword>
<evidence type="ECO:0000256" key="2">
    <source>
        <dbReference type="ARBA" id="ARBA00022679"/>
    </source>
</evidence>
<evidence type="ECO:0000256" key="7">
    <source>
        <dbReference type="ARBA" id="ARBA00022759"/>
    </source>
</evidence>